<feature type="compositionally biased region" description="Basic and acidic residues" evidence="1">
    <location>
        <begin position="353"/>
        <end position="362"/>
    </location>
</feature>
<name>A0A087D081_9BIFI</name>
<dbReference type="AlphaFoldDB" id="A0A087D081"/>
<evidence type="ECO:0000256" key="1">
    <source>
        <dbReference type="SAM" id="MobiDB-lite"/>
    </source>
</evidence>
<protein>
    <recommendedName>
        <fullName evidence="4">Phage portal protein</fullName>
    </recommendedName>
</protein>
<gene>
    <name evidence="2" type="ORF">BSAE_0262</name>
</gene>
<feature type="region of interest" description="Disordered" evidence="1">
    <location>
        <begin position="353"/>
        <end position="374"/>
    </location>
</feature>
<dbReference type="Proteomes" id="UP000029040">
    <property type="component" value="Unassembled WGS sequence"/>
</dbReference>
<dbReference type="Gene3D" id="3.40.140.120">
    <property type="match status" value="1"/>
</dbReference>
<evidence type="ECO:0000313" key="3">
    <source>
        <dbReference type="Proteomes" id="UP000029040"/>
    </source>
</evidence>
<evidence type="ECO:0008006" key="4">
    <source>
        <dbReference type="Google" id="ProtNLM"/>
    </source>
</evidence>
<evidence type="ECO:0000313" key="2">
    <source>
        <dbReference type="EMBL" id="KFI88931.1"/>
    </source>
</evidence>
<organism evidence="2 3">
    <name type="scientific">Bifidobacterium pullorum subsp. saeculare DSM 6531 = LMG 14934</name>
    <dbReference type="NCBI Taxonomy" id="1437611"/>
    <lineage>
        <taxon>Bacteria</taxon>
        <taxon>Bacillati</taxon>
        <taxon>Actinomycetota</taxon>
        <taxon>Actinomycetes</taxon>
        <taxon>Bifidobacteriales</taxon>
        <taxon>Bifidobacteriaceae</taxon>
        <taxon>Bifidobacterium</taxon>
    </lineage>
</organism>
<comment type="caution">
    <text evidence="2">The sequence shown here is derived from an EMBL/GenBank/DDBJ whole genome shotgun (WGS) entry which is preliminary data.</text>
</comment>
<proteinExistence type="predicted"/>
<dbReference type="EMBL" id="JGZM01000002">
    <property type="protein sequence ID" value="KFI88931.1"/>
    <property type="molecule type" value="Genomic_DNA"/>
</dbReference>
<feature type="compositionally biased region" description="Polar residues" evidence="1">
    <location>
        <begin position="363"/>
        <end position="374"/>
    </location>
</feature>
<dbReference type="Pfam" id="PF04860">
    <property type="entry name" value="Phage_portal"/>
    <property type="match status" value="1"/>
</dbReference>
<dbReference type="InterPro" id="IPR006427">
    <property type="entry name" value="Portal_HK97"/>
</dbReference>
<dbReference type="Gene3D" id="3.30.1120.70">
    <property type="match status" value="1"/>
</dbReference>
<dbReference type="Gene3D" id="1.20.1270.210">
    <property type="match status" value="1"/>
</dbReference>
<reference evidence="2 3" key="1">
    <citation type="submission" date="2014-03" db="EMBL/GenBank/DDBJ databases">
        <title>Genomics of Bifidobacteria.</title>
        <authorList>
            <person name="Ventura M."/>
            <person name="Milani C."/>
            <person name="Lugli G.A."/>
        </authorList>
    </citation>
    <scope>NUCLEOTIDE SEQUENCE [LARGE SCALE GENOMIC DNA]</scope>
    <source>
        <strain evidence="2 3">LMG 14934</strain>
    </source>
</reference>
<dbReference type="RefSeq" id="WP_033508494.1">
    <property type="nucleotide sequence ID" value="NZ_JDTM01000002.1"/>
</dbReference>
<feature type="region of interest" description="Disordered" evidence="1">
    <location>
        <begin position="18"/>
        <end position="38"/>
    </location>
</feature>
<sequence>MGIIDRIRGTFALTRSAQASASKSAPVPPPRPTVDGNPLAMIPVCRGVQIIETAIRSLPLVQRDEAGRQVRMSSIARDPDPGTPRGELIAQMVADLAFNGNLFLLRQHVGGFEIGARLLPAGEVAVTDMSPDPTVRDIRYMWRGMEFTPDELIHRRFIVLPGMLRGVGPITMARIELQGMAETEAYAANWRDESGVPSGILTSDQTLSDTEAETAKQRVLASRSGTPLVLGKGLHYARTLMSPEDMQFIQTRNFDTTQIARMLGIPANLLLASVEGSSLTYQNIEQSWIEFSSYTLQAYAMPICDALSQLVPARRRIDMDWNKARRSDTKSRWEALQIAVGMGLLTLDEARDWEGLPPRDDTTQTISNDTEVEA</sequence>
<dbReference type="InterPro" id="IPR006944">
    <property type="entry name" value="Phage/GTA_portal"/>
</dbReference>
<dbReference type="NCBIfam" id="TIGR01537">
    <property type="entry name" value="portal_HK97"/>
    <property type="match status" value="1"/>
</dbReference>
<accession>A0A087D081</accession>